<gene>
    <name evidence="13" type="ORF">HY57_02395</name>
</gene>
<evidence type="ECO:0000256" key="6">
    <source>
        <dbReference type="ARBA" id="ARBA00023136"/>
    </source>
</evidence>
<name>A0A075JXI6_9GAMM</name>
<keyword evidence="14" id="KW-1185">Reference proteome</keyword>
<feature type="domain" description="TonB-dependent receptor-like beta-barrel" evidence="11">
    <location>
        <begin position="408"/>
        <end position="871"/>
    </location>
</feature>
<evidence type="ECO:0000313" key="14">
    <source>
        <dbReference type="Proteomes" id="UP000027987"/>
    </source>
</evidence>
<evidence type="ECO:0000256" key="1">
    <source>
        <dbReference type="ARBA" id="ARBA00004571"/>
    </source>
</evidence>
<evidence type="ECO:0000313" key="13">
    <source>
        <dbReference type="EMBL" id="AIF46182.1"/>
    </source>
</evidence>
<feature type="domain" description="TonB-dependent receptor plug" evidence="12">
    <location>
        <begin position="54"/>
        <end position="164"/>
    </location>
</feature>
<dbReference type="PANTHER" id="PTHR40980:SF3">
    <property type="entry name" value="TONB-DEPENDENT RECEPTOR-LIKE BETA-BARREL DOMAIN-CONTAINING PROTEIN"/>
    <property type="match status" value="1"/>
</dbReference>
<protein>
    <recommendedName>
        <fullName evidence="15">TonB-dependent receptor</fullName>
    </recommendedName>
</protein>
<dbReference type="GO" id="GO:0009279">
    <property type="term" value="C:cell outer membrane"/>
    <property type="evidence" value="ECO:0007669"/>
    <property type="project" value="UniProtKB-SubCell"/>
</dbReference>
<keyword evidence="7 8" id="KW-0998">Cell outer membrane</keyword>
<dbReference type="Pfam" id="PF07715">
    <property type="entry name" value="Plug"/>
    <property type="match status" value="1"/>
</dbReference>
<evidence type="ECO:0000259" key="12">
    <source>
        <dbReference type="Pfam" id="PF07715"/>
    </source>
</evidence>
<keyword evidence="4 8" id="KW-0812">Transmembrane</keyword>
<evidence type="ECO:0000256" key="4">
    <source>
        <dbReference type="ARBA" id="ARBA00022692"/>
    </source>
</evidence>
<keyword evidence="6 8" id="KW-0472">Membrane</keyword>
<reference evidence="13 14" key="1">
    <citation type="submission" date="2014-07" db="EMBL/GenBank/DDBJ databases">
        <title>Complete Genome Sequence of Dyella japonica Strain A8 Isolated from Malaysian Tropical Soil.</title>
        <authorList>
            <person name="Hui R.K.H."/>
            <person name="Chen J.-W."/>
            <person name="Chan K.-G."/>
            <person name="Leung F.C.C."/>
        </authorList>
    </citation>
    <scope>NUCLEOTIDE SEQUENCE [LARGE SCALE GENOMIC DNA]</scope>
    <source>
        <strain evidence="13 14">A8</strain>
    </source>
</reference>
<sequence length="904" mass="97638">MSGSLYAQTAAPASGPAPQSQSSDQAPDQSKAKQLETVTVTGIRASLQASMDTKRNADAIVDAITAEDIGKFPASNVAEALAQIPGVTLDRQLGATQRVSINGMDPSLNLTLLDGHPVAQAVWLYDDAPNRGFNYSLLAPEVIGRLEIYKSPEARLPEGALGGTIIMHTVKPLDVPANTLSGSFGVNYNDMVKDSRPSGSLFYSWRNDDKTFGVDVSYQHYEQFQNRQGLENYGYSSVSDIVSKSPVAAAEVAAGKIKLTDQIPNQISVSNFQQTEKRDSVTSNVQWKPVDNLSFNLGLMYARDNLSNLNQSLYPWALHNPAGITSLNEGPNGIITSGSQVGTPCQNNLNCVSTADTYADNNARKSVITTKGVDLSGEYKGDGWRLDGQAGVSTSRNPMQAAVKEIYYGGGFNWSINQGPQYTDPTTANDPSYWADNGWGGNLGKELYKAKDTYGQLDFTKDFDGFLNNIQAGVRYAKHWESQTLNVYTGPQALTLEQIGFGGLTDLNGGKSLGLSQTAIQHVQTAGANAIFNAITSTPGFGVAQDANSYWDNTWATTQENEAAYLQANYGTDTVHGNLGVRYVHTKNVSSGWVIPQPCAAANDWVCDFPAGFGYVTQDSTHNNWLPSFNIAWNVTPDVILRGAASETLAYAPYNQMAPYFAANDTVLTAAAGNPNIKPYRSVNFDGSAEWYFNPESMVAVSFFYKHVLNYIVNAATTEERQNGSWSQAGFANNAAALVASGKCTTTGMCAYDVTAPVDGGSAKVKGGTISYQQAYGYGFGLRANYTYSDASTKTGGALPYNSKNSYTVAPYYEQGPYSASLAYTYRSSYLAGGYVAGAPSTYIDGFKELDATLGYEINKNFSVTLNMLNLLNSKYYAYLGSKTQMSSEYVTGRQYMLKANFKF</sequence>
<evidence type="ECO:0000256" key="3">
    <source>
        <dbReference type="ARBA" id="ARBA00022452"/>
    </source>
</evidence>
<evidence type="ECO:0000256" key="7">
    <source>
        <dbReference type="ARBA" id="ARBA00023237"/>
    </source>
</evidence>
<keyword evidence="3 8" id="KW-1134">Transmembrane beta strand</keyword>
<dbReference type="InterPro" id="IPR037066">
    <property type="entry name" value="Plug_dom_sf"/>
</dbReference>
<dbReference type="InterPro" id="IPR010104">
    <property type="entry name" value="TonB_rcpt_bac"/>
</dbReference>
<evidence type="ECO:0000256" key="9">
    <source>
        <dbReference type="RuleBase" id="RU003357"/>
    </source>
</evidence>
<keyword evidence="5 9" id="KW-0798">TonB box</keyword>
<evidence type="ECO:0000256" key="2">
    <source>
        <dbReference type="ARBA" id="ARBA00022448"/>
    </source>
</evidence>
<evidence type="ECO:0000256" key="8">
    <source>
        <dbReference type="PROSITE-ProRule" id="PRU01360"/>
    </source>
</evidence>
<dbReference type="InterPro" id="IPR012910">
    <property type="entry name" value="Plug_dom"/>
</dbReference>
<dbReference type="Proteomes" id="UP000027987">
    <property type="component" value="Chromosome"/>
</dbReference>
<dbReference type="InterPro" id="IPR039426">
    <property type="entry name" value="TonB-dep_rcpt-like"/>
</dbReference>
<dbReference type="Gene3D" id="2.40.170.20">
    <property type="entry name" value="TonB-dependent receptor, beta-barrel domain"/>
    <property type="match status" value="1"/>
</dbReference>
<evidence type="ECO:0000256" key="5">
    <source>
        <dbReference type="ARBA" id="ARBA00023077"/>
    </source>
</evidence>
<dbReference type="HOGENOM" id="CLU_006935_2_0_6"/>
<evidence type="ECO:0000256" key="10">
    <source>
        <dbReference type="SAM" id="MobiDB-lite"/>
    </source>
</evidence>
<dbReference type="CDD" id="cd01347">
    <property type="entry name" value="ligand_gated_channel"/>
    <property type="match status" value="1"/>
</dbReference>
<keyword evidence="2 8" id="KW-0813">Transport</keyword>
<dbReference type="InterPro" id="IPR036942">
    <property type="entry name" value="Beta-barrel_TonB_sf"/>
</dbReference>
<dbReference type="NCBIfam" id="TIGR01782">
    <property type="entry name" value="TonB-Xanth-Caul"/>
    <property type="match status" value="1"/>
</dbReference>
<feature type="region of interest" description="Disordered" evidence="10">
    <location>
        <begin position="1"/>
        <end position="34"/>
    </location>
</feature>
<comment type="subcellular location">
    <subcellularLocation>
        <location evidence="1 8">Cell outer membrane</location>
        <topology evidence="1 8">Multi-pass membrane protein</topology>
    </subcellularLocation>
</comment>
<proteinExistence type="inferred from homology"/>
<accession>A0A075JXI6</accession>
<dbReference type="KEGG" id="dja:HY57_02395"/>
<dbReference type="Gene3D" id="2.170.130.10">
    <property type="entry name" value="TonB-dependent receptor, plug domain"/>
    <property type="match status" value="1"/>
</dbReference>
<dbReference type="PROSITE" id="PS52016">
    <property type="entry name" value="TONB_DEPENDENT_REC_3"/>
    <property type="match status" value="1"/>
</dbReference>
<dbReference type="AlphaFoldDB" id="A0A075JXI6"/>
<evidence type="ECO:0008006" key="15">
    <source>
        <dbReference type="Google" id="ProtNLM"/>
    </source>
</evidence>
<dbReference type="PATRIC" id="fig|1217721.7.peg.509"/>
<evidence type="ECO:0000259" key="11">
    <source>
        <dbReference type="Pfam" id="PF00593"/>
    </source>
</evidence>
<comment type="similarity">
    <text evidence="8 9">Belongs to the TonB-dependent receptor family.</text>
</comment>
<dbReference type="STRING" id="1217721.HY57_02395"/>
<organism evidence="13 14">
    <name type="scientific">Dyella japonica A8</name>
    <dbReference type="NCBI Taxonomy" id="1217721"/>
    <lineage>
        <taxon>Bacteria</taxon>
        <taxon>Pseudomonadati</taxon>
        <taxon>Pseudomonadota</taxon>
        <taxon>Gammaproteobacteria</taxon>
        <taxon>Lysobacterales</taxon>
        <taxon>Rhodanobacteraceae</taxon>
        <taxon>Dyella</taxon>
    </lineage>
</organism>
<dbReference type="InterPro" id="IPR000531">
    <property type="entry name" value="Beta-barrel_TonB"/>
</dbReference>
<dbReference type="Pfam" id="PF00593">
    <property type="entry name" value="TonB_dep_Rec_b-barrel"/>
    <property type="match status" value="1"/>
</dbReference>
<dbReference type="SUPFAM" id="SSF56935">
    <property type="entry name" value="Porins"/>
    <property type="match status" value="1"/>
</dbReference>
<dbReference type="EMBL" id="CP008884">
    <property type="protein sequence ID" value="AIF46182.1"/>
    <property type="molecule type" value="Genomic_DNA"/>
</dbReference>
<feature type="compositionally biased region" description="Low complexity" evidence="10">
    <location>
        <begin position="7"/>
        <end position="29"/>
    </location>
</feature>
<dbReference type="PANTHER" id="PTHR40980">
    <property type="entry name" value="PLUG DOMAIN-CONTAINING PROTEIN"/>
    <property type="match status" value="1"/>
</dbReference>